<feature type="non-terminal residue" evidence="2">
    <location>
        <position position="1"/>
    </location>
</feature>
<organism evidence="2 3">
    <name type="scientific">Ophiophagus hannah</name>
    <name type="common">King cobra</name>
    <name type="synonym">Naja hannah</name>
    <dbReference type="NCBI Taxonomy" id="8665"/>
    <lineage>
        <taxon>Eukaryota</taxon>
        <taxon>Metazoa</taxon>
        <taxon>Chordata</taxon>
        <taxon>Craniata</taxon>
        <taxon>Vertebrata</taxon>
        <taxon>Euteleostomi</taxon>
        <taxon>Lepidosauria</taxon>
        <taxon>Squamata</taxon>
        <taxon>Bifurcata</taxon>
        <taxon>Unidentata</taxon>
        <taxon>Episquamata</taxon>
        <taxon>Toxicofera</taxon>
        <taxon>Serpentes</taxon>
        <taxon>Colubroidea</taxon>
        <taxon>Elapidae</taxon>
        <taxon>Elapinae</taxon>
        <taxon>Ophiophagus</taxon>
    </lineage>
</organism>
<sequence length="139" mass="15490">MPLQIVGWETEDPKLLCLSRVESKLDSFSTRSPHLPGQREQENKYLEELAELLSANIGEIDSLSVKPDKCKILKKTVDQIQQMKRLEQGLHPVRSKAALSTAVIKGFPCWGSFRLSPLLLGLIRAGTQRSEAAAPNPDR</sequence>
<dbReference type="Pfam" id="PF23172">
    <property type="entry name" value="bHLH_NCOA"/>
    <property type="match status" value="1"/>
</dbReference>
<keyword evidence="3" id="KW-1185">Reference proteome</keyword>
<dbReference type="Proteomes" id="UP000018936">
    <property type="component" value="Unassembled WGS sequence"/>
</dbReference>
<dbReference type="AlphaFoldDB" id="V8PBT9"/>
<dbReference type="GO" id="GO:0003713">
    <property type="term" value="F:transcription coactivator activity"/>
    <property type="evidence" value="ECO:0007669"/>
    <property type="project" value="InterPro"/>
</dbReference>
<evidence type="ECO:0000259" key="1">
    <source>
        <dbReference type="PROSITE" id="PS50888"/>
    </source>
</evidence>
<accession>V8PBT9</accession>
<dbReference type="GO" id="GO:0005634">
    <property type="term" value="C:nucleus"/>
    <property type="evidence" value="ECO:0007669"/>
    <property type="project" value="InterPro"/>
</dbReference>
<dbReference type="PANTHER" id="PTHR10684:SF1">
    <property type="entry name" value="NUCLEAR RECEPTOR COACTIVATOR 1"/>
    <property type="match status" value="1"/>
</dbReference>
<gene>
    <name evidence="2" type="primary">NCOA1</name>
    <name evidence="2" type="ORF">L345_02196</name>
</gene>
<proteinExistence type="predicted"/>
<dbReference type="GO" id="GO:0045944">
    <property type="term" value="P:positive regulation of transcription by RNA polymerase II"/>
    <property type="evidence" value="ECO:0007669"/>
    <property type="project" value="TreeGrafter"/>
</dbReference>
<dbReference type="Gene3D" id="4.10.280.10">
    <property type="entry name" value="Helix-loop-helix DNA-binding domain"/>
    <property type="match status" value="1"/>
</dbReference>
<dbReference type="PROSITE" id="PS50888">
    <property type="entry name" value="BHLH"/>
    <property type="match status" value="1"/>
</dbReference>
<evidence type="ECO:0000313" key="3">
    <source>
        <dbReference type="Proteomes" id="UP000018936"/>
    </source>
</evidence>
<dbReference type="InterPro" id="IPR056193">
    <property type="entry name" value="bHLH_NCOA1-3"/>
</dbReference>
<reference evidence="2 3" key="1">
    <citation type="journal article" date="2013" name="Proc. Natl. Acad. Sci. U.S.A.">
        <title>The king cobra genome reveals dynamic gene evolution and adaptation in the snake venom system.</title>
        <authorList>
            <person name="Vonk F.J."/>
            <person name="Casewell N.R."/>
            <person name="Henkel C.V."/>
            <person name="Heimberg A.M."/>
            <person name="Jansen H.J."/>
            <person name="McCleary R.J."/>
            <person name="Kerkkamp H.M."/>
            <person name="Vos R.A."/>
            <person name="Guerreiro I."/>
            <person name="Calvete J.J."/>
            <person name="Wuster W."/>
            <person name="Woods A.E."/>
            <person name="Logan J.M."/>
            <person name="Harrison R.A."/>
            <person name="Castoe T.A."/>
            <person name="de Koning A.P."/>
            <person name="Pollock D.D."/>
            <person name="Yandell M."/>
            <person name="Calderon D."/>
            <person name="Renjifo C."/>
            <person name="Currier R.B."/>
            <person name="Salgado D."/>
            <person name="Pla D."/>
            <person name="Sanz L."/>
            <person name="Hyder A.S."/>
            <person name="Ribeiro J.M."/>
            <person name="Arntzen J.W."/>
            <person name="van den Thillart G.E."/>
            <person name="Boetzer M."/>
            <person name="Pirovano W."/>
            <person name="Dirks R.P."/>
            <person name="Spaink H.P."/>
            <person name="Duboule D."/>
            <person name="McGlinn E."/>
            <person name="Kini R.M."/>
            <person name="Richardson M.K."/>
        </authorList>
    </citation>
    <scope>NUCLEOTIDE SEQUENCE</scope>
    <source>
        <tissue evidence="2">Blood</tissue>
    </source>
</reference>
<name>V8PBT9_OPHHA</name>
<dbReference type="InterPro" id="IPR011598">
    <property type="entry name" value="bHLH_dom"/>
</dbReference>
<dbReference type="EMBL" id="AZIM01000289">
    <property type="protein sequence ID" value="ETE71979.1"/>
    <property type="molecule type" value="Genomic_DNA"/>
</dbReference>
<comment type="caution">
    <text evidence="2">The sequence shown here is derived from an EMBL/GenBank/DDBJ whole genome shotgun (WGS) entry which is preliminary data.</text>
</comment>
<dbReference type="OrthoDB" id="10035882at2759"/>
<evidence type="ECO:0000313" key="2">
    <source>
        <dbReference type="EMBL" id="ETE71979.1"/>
    </source>
</evidence>
<dbReference type="PANTHER" id="PTHR10684">
    <property type="entry name" value="NUCLEAR RECEPTOR COACTIVATOR"/>
    <property type="match status" value="1"/>
</dbReference>
<dbReference type="GO" id="GO:0016922">
    <property type="term" value="F:nuclear receptor binding"/>
    <property type="evidence" value="ECO:0007669"/>
    <property type="project" value="TreeGrafter"/>
</dbReference>
<dbReference type="GO" id="GO:0046983">
    <property type="term" value="F:protein dimerization activity"/>
    <property type="evidence" value="ECO:0007669"/>
    <property type="project" value="InterPro"/>
</dbReference>
<protein>
    <submittedName>
        <fullName evidence="2">Nuclear receptor coactivator 1</fullName>
    </submittedName>
</protein>
<keyword evidence="2" id="KW-0675">Receptor</keyword>
<dbReference type="GO" id="GO:0032870">
    <property type="term" value="P:cellular response to hormone stimulus"/>
    <property type="evidence" value="ECO:0007669"/>
    <property type="project" value="TreeGrafter"/>
</dbReference>
<dbReference type="InterPro" id="IPR017426">
    <property type="entry name" value="Nuclear_rcpt_coactivator"/>
</dbReference>
<dbReference type="SUPFAM" id="SSF47459">
    <property type="entry name" value="HLH, helix-loop-helix DNA-binding domain"/>
    <property type="match status" value="1"/>
</dbReference>
<feature type="domain" description="BHLH" evidence="1">
    <location>
        <begin position="26"/>
        <end position="83"/>
    </location>
</feature>
<dbReference type="InterPro" id="IPR036638">
    <property type="entry name" value="HLH_DNA-bd_sf"/>
</dbReference>